<dbReference type="KEGG" id="pcat:Pcatena_08650"/>
<dbReference type="SFLD" id="SFLDS00003">
    <property type="entry name" value="Haloacid_Dehalogenase"/>
    <property type="match status" value="1"/>
</dbReference>
<dbReference type="InterPro" id="IPR023299">
    <property type="entry name" value="ATPase_P-typ_cyto_dom_N"/>
</dbReference>
<gene>
    <name evidence="8" type="primary">mgtA_2</name>
    <name evidence="8" type="ORF">Pcatena_08650</name>
</gene>
<dbReference type="PRINTS" id="PR00119">
    <property type="entry name" value="CATATPASE"/>
</dbReference>
<dbReference type="AlphaFoldDB" id="A0A3G9JXX4"/>
<organism evidence="8 9">
    <name type="scientific">Parolsenella catena</name>
    <dbReference type="NCBI Taxonomy" id="2003188"/>
    <lineage>
        <taxon>Bacteria</taxon>
        <taxon>Bacillati</taxon>
        <taxon>Actinomycetota</taxon>
        <taxon>Coriobacteriia</taxon>
        <taxon>Coriobacteriales</taxon>
        <taxon>Atopobiaceae</taxon>
        <taxon>Parolsenella</taxon>
    </lineage>
</organism>
<dbReference type="SUPFAM" id="SSF81665">
    <property type="entry name" value="Calcium ATPase, transmembrane domain M"/>
    <property type="match status" value="1"/>
</dbReference>
<accession>A0A3G9JXX4</accession>
<dbReference type="GO" id="GO:0005524">
    <property type="term" value="F:ATP binding"/>
    <property type="evidence" value="ECO:0007669"/>
    <property type="project" value="InterPro"/>
</dbReference>
<keyword evidence="5 6" id="KW-0472">Membrane</keyword>
<dbReference type="RefSeq" id="WP_126421967.1">
    <property type="nucleotide sequence ID" value="NZ_AP019367.1"/>
</dbReference>
<sequence length="809" mass="85874">MSDENFEEIVAPELRGLSSEEVAQRLADGLTNAYAGPTTKSVGQIVAEHTFTLFNGVNLVLAGLVAITGAWRNLSYTVVVLANLFIGVFQEIRSKRTIDKLSILAERPVVIRRDGRDVCVSHEQVVLDDLLVLSRGDQIPADAVVVWGEAGVNESLLTGESRPVTKIEGSELMSGSFLDSGCIVARVTRVGADSYASRINAKAKYVKGAKSEIMSTLNMIIRWATWLLAPVGILLFLRTLQDGSTINQSILTTVAALVGMIPQGLVLLTSSVLAISTARLARKSVLIQQFYCIEMLARVDVLCLDKTGTITSGSMDFEKSVGVDGHDSSEVELAAAAIVHASAHDANETATALIRHAAEVGIVAPEPARAIGFSSARKYSGCVLADGRSLVMGAAQFVFSNGVPDSVSKALSQAGERARTLVVAECDGFDKDGSLIGLARPLGILSLSDHIRSSAPETIAYFVDQGVTLNVISGDDPRTVSGIAAEAGVPDADKWVDASTLATPEALKQAAMTYHVFGRVTPQQKRELVQALRLAGHTVAMTGDGVNDVLALREADCSVAMASGSDAARNVAEVVLVDNDFAHMPAVVAEGRRSINNLQRSASLFLVKTVFSAVLALLCALIPPYPFQPVQMSLISTAIIGFPSFVLALQPNHERIRGSFLGNVLARSMPGSIAVIFAVGLASGVLERFGLSHVEVSTVCVMLTCLVGFCLIVRISLPLDPLRCAMLAVVVGIVTFGCTVAGRFFEISPLNPTMAVSIASIGAVSLVIFNVLFNRGVRLASGDEGYENFMKAIENHDERRNDHGSNQLC</sequence>
<dbReference type="SFLD" id="SFLDF00027">
    <property type="entry name" value="p-type_atpase"/>
    <property type="match status" value="1"/>
</dbReference>
<dbReference type="GeneID" id="88848997"/>
<keyword evidence="4 6" id="KW-1133">Transmembrane helix</keyword>
<dbReference type="Proteomes" id="UP000273154">
    <property type="component" value="Chromosome"/>
</dbReference>
<feature type="transmembrane region" description="Helical" evidence="6">
    <location>
        <begin position="754"/>
        <end position="773"/>
    </location>
</feature>
<dbReference type="InterPro" id="IPR001757">
    <property type="entry name" value="P_typ_ATPase"/>
</dbReference>
<feature type="transmembrane region" description="Helical" evidence="6">
    <location>
        <begin position="220"/>
        <end position="238"/>
    </location>
</feature>
<dbReference type="Pfam" id="PF00122">
    <property type="entry name" value="E1-E2_ATPase"/>
    <property type="match status" value="1"/>
</dbReference>
<keyword evidence="2 6" id="KW-0812">Transmembrane</keyword>
<evidence type="ECO:0000259" key="7">
    <source>
        <dbReference type="Pfam" id="PF00122"/>
    </source>
</evidence>
<dbReference type="InterPro" id="IPR023298">
    <property type="entry name" value="ATPase_P-typ_TM_dom_sf"/>
</dbReference>
<protein>
    <submittedName>
        <fullName evidence="8">Cation-transporting ATPase</fullName>
    </submittedName>
</protein>
<feature type="transmembrane region" description="Helical" evidence="6">
    <location>
        <begin position="602"/>
        <end position="623"/>
    </location>
</feature>
<feature type="transmembrane region" description="Helical" evidence="6">
    <location>
        <begin position="74"/>
        <end position="92"/>
    </location>
</feature>
<dbReference type="InterPro" id="IPR018303">
    <property type="entry name" value="ATPase_P-typ_P_site"/>
</dbReference>
<dbReference type="InterPro" id="IPR023214">
    <property type="entry name" value="HAD_sf"/>
</dbReference>
<feature type="transmembrane region" description="Helical" evidence="6">
    <location>
        <begin position="724"/>
        <end position="742"/>
    </location>
</feature>
<dbReference type="InterPro" id="IPR008250">
    <property type="entry name" value="ATPase_P-typ_transduc_dom_A_sf"/>
</dbReference>
<dbReference type="GO" id="GO:0016887">
    <property type="term" value="F:ATP hydrolysis activity"/>
    <property type="evidence" value="ECO:0007669"/>
    <property type="project" value="InterPro"/>
</dbReference>
<dbReference type="Gene3D" id="2.70.150.10">
    <property type="entry name" value="Calcium-transporting ATPase, cytoplasmic transduction domain A"/>
    <property type="match status" value="1"/>
</dbReference>
<dbReference type="EMBL" id="AP019367">
    <property type="protein sequence ID" value="BBH50278.1"/>
    <property type="molecule type" value="Genomic_DNA"/>
</dbReference>
<dbReference type="Gene3D" id="3.40.1110.10">
    <property type="entry name" value="Calcium-transporting ATPase, cytoplasmic domain N"/>
    <property type="match status" value="1"/>
</dbReference>
<keyword evidence="9" id="KW-1185">Reference proteome</keyword>
<dbReference type="SUPFAM" id="SSF81653">
    <property type="entry name" value="Calcium ATPase, transduction domain A"/>
    <property type="match status" value="1"/>
</dbReference>
<comment type="subcellular location">
    <subcellularLocation>
        <location evidence="1">Cell membrane</location>
        <topology evidence="1">Multi-pass membrane protein</topology>
    </subcellularLocation>
</comment>
<dbReference type="NCBIfam" id="TIGR01494">
    <property type="entry name" value="ATPase_P-type"/>
    <property type="match status" value="2"/>
</dbReference>
<evidence type="ECO:0000256" key="1">
    <source>
        <dbReference type="ARBA" id="ARBA00004651"/>
    </source>
</evidence>
<dbReference type="PROSITE" id="PS00154">
    <property type="entry name" value="ATPASE_E1_E2"/>
    <property type="match status" value="1"/>
</dbReference>
<dbReference type="SUPFAM" id="SSF81660">
    <property type="entry name" value="Metal cation-transporting ATPase, ATP-binding domain N"/>
    <property type="match status" value="1"/>
</dbReference>
<dbReference type="InterPro" id="IPR036412">
    <property type="entry name" value="HAD-like_sf"/>
</dbReference>
<dbReference type="SUPFAM" id="SSF56784">
    <property type="entry name" value="HAD-like"/>
    <property type="match status" value="1"/>
</dbReference>
<dbReference type="Gene3D" id="1.20.1110.10">
    <property type="entry name" value="Calcium-transporting ATPase, transmembrane domain"/>
    <property type="match status" value="1"/>
</dbReference>
<proteinExistence type="predicted"/>
<feature type="transmembrane region" description="Helical" evidence="6">
    <location>
        <begin position="696"/>
        <end position="717"/>
    </location>
</feature>
<dbReference type="InterPro" id="IPR059000">
    <property type="entry name" value="ATPase_P-type_domA"/>
</dbReference>
<name>A0A3G9JXX4_9ACTN</name>
<feature type="transmembrane region" description="Helical" evidence="6">
    <location>
        <begin position="629"/>
        <end position="649"/>
    </location>
</feature>
<dbReference type="SFLD" id="SFLDG00002">
    <property type="entry name" value="C1.7:_P-type_atpase_like"/>
    <property type="match status" value="1"/>
</dbReference>
<evidence type="ECO:0000256" key="3">
    <source>
        <dbReference type="ARBA" id="ARBA00022967"/>
    </source>
</evidence>
<feature type="transmembrane region" description="Helical" evidence="6">
    <location>
        <begin position="250"/>
        <end position="275"/>
    </location>
</feature>
<dbReference type="InterPro" id="IPR044492">
    <property type="entry name" value="P_typ_ATPase_HD_dom"/>
</dbReference>
<evidence type="ECO:0000256" key="6">
    <source>
        <dbReference type="SAM" id="Phobius"/>
    </source>
</evidence>
<dbReference type="OrthoDB" id="9814270at2"/>
<reference evidence="9" key="1">
    <citation type="submission" date="2018-11" db="EMBL/GenBank/DDBJ databases">
        <title>Comparative genomics of Parolsenella catena and Libanicoccus massiliensis: Reclassification of Libanicoccus massiliensis as Parolsenella massiliensis comb. nov.</title>
        <authorList>
            <person name="Sakamoto M."/>
            <person name="Ikeyama N."/>
            <person name="Murakami T."/>
            <person name="Mori H."/>
            <person name="Yuki M."/>
            <person name="Ohkuma M."/>
        </authorList>
    </citation>
    <scope>NUCLEOTIDE SEQUENCE [LARGE SCALE GENOMIC DNA]</scope>
    <source>
        <strain evidence="9">JCM 31932</strain>
    </source>
</reference>
<dbReference type="Pfam" id="PF00702">
    <property type="entry name" value="Hydrolase"/>
    <property type="match status" value="1"/>
</dbReference>
<dbReference type="GO" id="GO:0005886">
    <property type="term" value="C:plasma membrane"/>
    <property type="evidence" value="ECO:0007669"/>
    <property type="project" value="UniProtKB-SubCell"/>
</dbReference>
<evidence type="ECO:0000256" key="2">
    <source>
        <dbReference type="ARBA" id="ARBA00022692"/>
    </source>
</evidence>
<evidence type="ECO:0000256" key="4">
    <source>
        <dbReference type="ARBA" id="ARBA00022989"/>
    </source>
</evidence>
<evidence type="ECO:0000313" key="8">
    <source>
        <dbReference type="EMBL" id="BBH50278.1"/>
    </source>
</evidence>
<keyword evidence="3" id="KW-1278">Translocase</keyword>
<feature type="domain" description="P-type ATPase A" evidence="7">
    <location>
        <begin position="107"/>
        <end position="201"/>
    </location>
</feature>
<feature type="transmembrane region" description="Helical" evidence="6">
    <location>
        <begin position="661"/>
        <end position="684"/>
    </location>
</feature>
<dbReference type="Gene3D" id="3.40.50.1000">
    <property type="entry name" value="HAD superfamily/HAD-like"/>
    <property type="match status" value="1"/>
</dbReference>
<evidence type="ECO:0000313" key="9">
    <source>
        <dbReference type="Proteomes" id="UP000273154"/>
    </source>
</evidence>
<dbReference type="PANTHER" id="PTHR42861">
    <property type="entry name" value="CALCIUM-TRANSPORTING ATPASE"/>
    <property type="match status" value="1"/>
</dbReference>
<evidence type="ECO:0000256" key="5">
    <source>
        <dbReference type="ARBA" id="ARBA00023136"/>
    </source>
</evidence>